<gene>
    <name evidence="1" type="ORF">HMPREF0658_0609</name>
</gene>
<keyword evidence="2" id="KW-1185">Reference proteome</keyword>
<reference evidence="1" key="1">
    <citation type="submission" date="2010-07" db="EMBL/GenBank/DDBJ databases">
        <authorList>
            <person name="Muzny D."/>
            <person name="Qin X."/>
            <person name="Deng J."/>
            <person name="Jiang H."/>
            <person name="Liu Y."/>
            <person name="Qu J."/>
            <person name="Song X.-Z."/>
            <person name="Zhang L."/>
            <person name="Thornton R."/>
            <person name="Coyle M."/>
            <person name="Francisco L."/>
            <person name="Jackson L."/>
            <person name="Javaid M."/>
            <person name="Korchina V."/>
            <person name="Kovar C."/>
            <person name="Mata R."/>
            <person name="Mathew T."/>
            <person name="Ngo R."/>
            <person name="Nguyen L."/>
            <person name="Nguyen N."/>
            <person name="Okwuonu G."/>
            <person name="Ongeri F."/>
            <person name="Pham C."/>
            <person name="Simmons D."/>
            <person name="Wilczek-Boney K."/>
            <person name="Hale W."/>
            <person name="Jakkamsetti A."/>
            <person name="Pham P."/>
            <person name="Ruth R."/>
            <person name="San Lucas F."/>
            <person name="Warren J."/>
            <person name="Zhang J."/>
            <person name="Zhao Z."/>
            <person name="Zhou C."/>
            <person name="Zhu D."/>
            <person name="Lee S."/>
            <person name="Bess C."/>
            <person name="Blankenburg K."/>
            <person name="Forbes L."/>
            <person name="Fu Q."/>
            <person name="Gubbala S."/>
            <person name="Hirani K."/>
            <person name="Jayaseelan J.C."/>
            <person name="Lara F."/>
            <person name="Munidasa M."/>
            <person name="Palculict T."/>
            <person name="Patil S."/>
            <person name="Pu L.-L."/>
            <person name="Saada N."/>
            <person name="Tang L."/>
            <person name="Weissenberger G."/>
            <person name="Zhu Y."/>
            <person name="Hemphill L."/>
            <person name="Shang Y."/>
            <person name="Youmans B."/>
            <person name="Ayvaz T."/>
            <person name="Ross M."/>
            <person name="Santibanez J."/>
            <person name="Aqrawi P."/>
            <person name="Gross S."/>
            <person name="Joshi V."/>
            <person name="Fowler G."/>
            <person name="Nazareth L."/>
            <person name="Reid J."/>
            <person name="Worley K."/>
            <person name="Petrosino J."/>
            <person name="Highlander S."/>
            <person name="Gibbs R."/>
        </authorList>
    </citation>
    <scope>NUCLEOTIDE SEQUENCE [LARGE SCALE GENOMIC DNA]</scope>
    <source>
        <strain evidence="1">DSM 16973</strain>
    </source>
</reference>
<dbReference type="RefSeq" id="WP_006948404.1">
    <property type="nucleotide sequence ID" value="NZ_GL397214.1"/>
</dbReference>
<comment type="caution">
    <text evidence="1">The sequence shown here is derived from an EMBL/GenBank/DDBJ whole genome shotgun (WGS) entry which is preliminary data.</text>
</comment>
<dbReference type="Proteomes" id="UP000004394">
    <property type="component" value="Unassembled WGS sequence"/>
</dbReference>
<evidence type="ECO:0008006" key="3">
    <source>
        <dbReference type="Google" id="ProtNLM"/>
    </source>
</evidence>
<proteinExistence type="predicted"/>
<protein>
    <recommendedName>
        <fullName evidence="3">Hemolysin activation protein</fullName>
    </recommendedName>
</protein>
<dbReference type="HOGENOM" id="CLU_054735_0_0_10"/>
<dbReference type="SUPFAM" id="SSF53448">
    <property type="entry name" value="Nucleotide-diphospho-sugar transferases"/>
    <property type="match status" value="1"/>
</dbReference>
<dbReference type="eggNOG" id="COG1216">
    <property type="taxonomic scope" value="Bacteria"/>
</dbReference>
<accession>E0NR08</accession>
<dbReference type="Gene3D" id="3.90.550.10">
    <property type="entry name" value="Spore Coat Polysaccharide Biosynthesis Protein SpsA, Chain A"/>
    <property type="match status" value="1"/>
</dbReference>
<sequence length="339" mass="40117">MKHSAKINIAVLLLFFNRPESFSQVFEEVKKARPSRLFLYQDGPRDERDMEGIMACRHIAENIDWECDVHRNYQTRNYGCDPSGYLSHTWAFSLADKCIVLEDDVVPTQSFFPFCKEMLDRYEHDERIGMIAGFNIDEQSSDIVEDYFFTSAFSIWGWASWRRVIDKWDAHYSFLNDRQTTRQLQDLVHQRRLRSDFLPMCRDHKMSGKAYFESIFWSSMLLNSALAIMPTRNQINNIGLTEGATHFSATLKTTPHTYRSIFTMKRFELNFPLHHPQYVIENVAYKERLYLKNAWGHPAVKAMRSVEELLLNLRYGNFRHIGKAFTRRIKKWVGTDKHR</sequence>
<dbReference type="InterPro" id="IPR029044">
    <property type="entry name" value="Nucleotide-diphossugar_trans"/>
</dbReference>
<dbReference type="STRING" id="862515.HMPREF0658_0609"/>
<dbReference type="BioCyc" id="PMAR862515-HMP:GMOO-622-MONOMER"/>
<name>E0NR08_9BACT</name>
<dbReference type="AlphaFoldDB" id="E0NR08"/>
<evidence type="ECO:0000313" key="2">
    <source>
        <dbReference type="Proteomes" id="UP000004394"/>
    </source>
</evidence>
<dbReference type="EMBL" id="AEEI01000021">
    <property type="protein sequence ID" value="EFM02528.1"/>
    <property type="molecule type" value="Genomic_DNA"/>
</dbReference>
<evidence type="ECO:0000313" key="1">
    <source>
        <dbReference type="EMBL" id="EFM02528.1"/>
    </source>
</evidence>
<organism evidence="1 2">
    <name type="scientific">Hoylesella marshii DSM 16973 = JCM 13450</name>
    <dbReference type="NCBI Taxonomy" id="862515"/>
    <lineage>
        <taxon>Bacteria</taxon>
        <taxon>Pseudomonadati</taxon>
        <taxon>Bacteroidota</taxon>
        <taxon>Bacteroidia</taxon>
        <taxon>Bacteroidales</taxon>
        <taxon>Prevotellaceae</taxon>
        <taxon>Hoylesella</taxon>
    </lineage>
</organism>